<dbReference type="InterPro" id="IPR032710">
    <property type="entry name" value="NTF2-like_dom_sf"/>
</dbReference>
<dbReference type="GO" id="GO:0006913">
    <property type="term" value="P:nucleocytoplasmic transport"/>
    <property type="evidence" value="ECO:0007669"/>
    <property type="project" value="InterPro"/>
</dbReference>
<dbReference type="AlphaFoldDB" id="A0A550CMV4"/>
<dbReference type="EMBL" id="VDMD01000004">
    <property type="protein sequence ID" value="TRM66135.1"/>
    <property type="molecule type" value="Genomic_DNA"/>
</dbReference>
<dbReference type="Proteomes" id="UP000320762">
    <property type="component" value="Unassembled WGS sequence"/>
</dbReference>
<name>A0A550CMV4_9AGAR</name>
<dbReference type="OrthoDB" id="25408at2759"/>
<dbReference type="CDD" id="cd00780">
    <property type="entry name" value="NTF2"/>
    <property type="match status" value="1"/>
</dbReference>
<reference evidence="3 4" key="1">
    <citation type="journal article" date="2019" name="New Phytol.">
        <title>Comparative genomics reveals unique wood-decay strategies and fruiting body development in the Schizophyllaceae.</title>
        <authorList>
            <person name="Almasi E."/>
            <person name="Sahu N."/>
            <person name="Krizsan K."/>
            <person name="Balint B."/>
            <person name="Kovacs G.M."/>
            <person name="Kiss B."/>
            <person name="Cseklye J."/>
            <person name="Drula E."/>
            <person name="Henrissat B."/>
            <person name="Nagy I."/>
            <person name="Chovatia M."/>
            <person name="Adam C."/>
            <person name="LaButti K."/>
            <person name="Lipzen A."/>
            <person name="Riley R."/>
            <person name="Grigoriev I.V."/>
            <person name="Nagy L.G."/>
        </authorList>
    </citation>
    <scope>NUCLEOTIDE SEQUENCE [LARGE SCALE GENOMIC DNA]</scope>
    <source>
        <strain evidence="3 4">NL-1724</strain>
    </source>
</reference>
<sequence>MSAPLPATGPFSDKDIDIANRAADGFVRVYYSAYDSDTRATDVPKFYRQDSTLTWNGTALQGAEGMQQLLQGMPPTVHEMQSFDCHPVPGTMPPQLLITVSGNVTHGAGPSGNPKGSNPKDPEGHPRVFCQTFMLVVDPTAPSGKPGEMAKYYVCADSFRFVG</sequence>
<evidence type="ECO:0000259" key="2">
    <source>
        <dbReference type="PROSITE" id="PS50177"/>
    </source>
</evidence>
<protein>
    <recommendedName>
        <fullName evidence="2">NTF2 domain-containing protein</fullName>
    </recommendedName>
</protein>
<dbReference type="InterPro" id="IPR002075">
    <property type="entry name" value="NTF2_dom"/>
</dbReference>
<gene>
    <name evidence="3" type="ORF">BD626DRAFT_486823</name>
</gene>
<dbReference type="SUPFAM" id="SSF54427">
    <property type="entry name" value="NTF2-like"/>
    <property type="match status" value="1"/>
</dbReference>
<proteinExistence type="predicted"/>
<comment type="caution">
    <text evidence="3">The sequence shown here is derived from an EMBL/GenBank/DDBJ whole genome shotgun (WGS) entry which is preliminary data.</text>
</comment>
<dbReference type="PROSITE" id="PS50177">
    <property type="entry name" value="NTF2_DOMAIN"/>
    <property type="match status" value="1"/>
</dbReference>
<feature type="domain" description="NTF2" evidence="2">
    <location>
        <begin position="22"/>
        <end position="161"/>
    </location>
</feature>
<evidence type="ECO:0000256" key="1">
    <source>
        <dbReference type="SAM" id="MobiDB-lite"/>
    </source>
</evidence>
<evidence type="ECO:0000313" key="4">
    <source>
        <dbReference type="Proteomes" id="UP000320762"/>
    </source>
</evidence>
<dbReference type="STRING" id="97359.A0A550CMV4"/>
<dbReference type="Gene3D" id="3.10.450.50">
    <property type="match status" value="1"/>
</dbReference>
<dbReference type="InterPro" id="IPR018222">
    <property type="entry name" value="Nuclear_transport_factor_2_euk"/>
</dbReference>
<feature type="region of interest" description="Disordered" evidence="1">
    <location>
        <begin position="102"/>
        <end position="124"/>
    </location>
</feature>
<dbReference type="InterPro" id="IPR045875">
    <property type="entry name" value="NTF2"/>
</dbReference>
<dbReference type="Pfam" id="PF02136">
    <property type="entry name" value="NTF2"/>
    <property type="match status" value="1"/>
</dbReference>
<evidence type="ECO:0000313" key="3">
    <source>
        <dbReference type="EMBL" id="TRM66135.1"/>
    </source>
</evidence>
<keyword evidence="4" id="KW-1185">Reference proteome</keyword>
<dbReference type="PANTHER" id="PTHR12612">
    <property type="entry name" value="NUCLEAR TRANSPORT FACTOR 2"/>
    <property type="match status" value="1"/>
</dbReference>
<accession>A0A550CMV4</accession>
<organism evidence="3 4">
    <name type="scientific">Schizophyllum amplum</name>
    <dbReference type="NCBI Taxonomy" id="97359"/>
    <lineage>
        <taxon>Eukaryota</taxon>
        <taxon>Fungi</taxon>
        <taxon>Dikarya</taxon>
        <taxon>Basidiomycota</taxon>
        <taxon>Agaricomycotina</taxon>
        <taxon>Agaricomycetes</taxon>
        <taxon>Agaricomycetidae</taxon>
        <taxon>Agaricales</taxon>
        <taxon>Schizophyllaceae</taxon>
        <taxon>Schizophyllum</taxon>
    </lineage>
</organism>